<evidence type="ECO:0000313" key="1">
    <source>
        <dbReference type="EMBL" id="KAK3728897.1"/>
    </source>
</evidence>
<gene>
    <name evidence="1" type="ORF">RRG08_017610</name>
</gene>
<dbReference type="Proteomes" id="UP001283361">
    <property type="component" value="Unassembled WGS sequence"/>
</dbReference>
<protein>
    <submittedName>
        <fullName evidence="1">Uncharacterized protein</fullName>
    </submittedName>
</protein>
<keyword evidence="2" id="KW-1185">Reference proteome</keyword>
<dbReference type="AlphaFoldDB" id="A0AAE0Y175"/>
<accession>A0AAE0Y175</accession>
<organism evidence="1 2">
    <name type="scientific">Elysia crispata</name>
    <name type="common">lettuce slug</name>
    <dbReference type="NCBI Taxonomy" id="231223"/>
    <lineage>
        <taxon>Eukaryota</taxon>
        <taxon>Metazoa</taxon>
        <taxon>Spiralia</taxon>
        <taxon>Lophotrochozoa</taxon>
        <taxon>Mollusca</taxon>
        <taxon>Gastropoda</taxon>
        <taxon>Heterobranchia</taxon>
        <taxon>Euthyneura</taxon>
        <taxon>Panpulmonata</taxon>
        <taxon>Sacoglossa</taxon>
        <taxon>Placobranchoidea</taxon>
        <taxon>Plakobranchidae</taxon>
        <taxon>Elysia</taxon>
    </lineage>
</organism>
<reference evidence="1" key="1">
    <citation type="journal article" date="2023" name="G3 (Bethesda)">
        <title>A reference genome for the long-term kleptoplast-retaining sea slug Elysia crispata morphotype clarki.</title>
        <authorList>
            <person name="Eastman K.E."/>
            <person name="Pendleton A.L."/>
            <person name="Shaikh M.A."/>
            <person name="Suttiyut T."/>
            <person name="Ogas R."/>
            <person name="Tomko P."/>
            <person name="Gavelis G."/>
            <person name="Widhalm J.R."/>
            <person name="Wisecaver J.H."/>
        </authorList>
    </citation>
    <scope>NUCLEOTIDE SEQUENCE</scope>
    <source>
        <strain evidence="1">ECLA1</strain>
    </source>
</reference>
<name>A0AAE0Y175_9GAST</name>
<proteinExistence type="predicted"/>
<dbReference type="EMBL" id="JAWDGP010007167">
    <property type="protein sequence ID" value="KAK3728897.1"/>
    <property type="molecule type" value="Genomic_DNA"/>
</dbReference>
<comment type="caution">
    <text evidence="1">The sequence shown here is derived from an EMBL/GenBank/DDBJ whole genome shotgun (WGS) entry which is preliminary data.</text>
</comment>
<evidence type="ECO:0000313" key="2">
    <source>
        <dbReference type="Proteomes" id="UP001283361"/>
    </source>
</evidence>
<sequence>MAGPQQLSRLFNSKLQANADITETAKFGKEIYGFPELSTLTVQRTDDATNLMSSRRHSVEYTAGVSPFGVVNVTIFDLVETDYTNYTQTVDNGVGNALVYTFYLNEDLLKYTSLL</sequence>